<evidence type="ECO:0000313" key="2">
    <source>
        <dbReference type="Proteomes" id="UP000334923"/>
    </source>
</evidence>
<keyword evidence="2" id="KW-1185">Reference proteome</keyword>
<evidence type="ECO:0000313" key="1">
    <source>
        <dbReference type="EMBL" id="VVM07114.1"/>
    </source>
</evidence>
<dbReference type="Proteomes" id="UP000334923">
    <property type="component" value="Unassembled WGS sequence"/>
</dbReference>
<dbReference type="AlphaFoldDB" id="A0A5E6MC42"/>
<dbReference type="EMBL" id="CABFVA020000082">
    <property type="protein sequence ID" value="VVM07114.1"/>
    <property type="molecule type" value="Genomic_DNA"/>
</dbReference>
<organism evidence="1 2">
    <name type="scientific">Methylacidimicrobium tartarophylax</name>
    <dbReference type="NCBI Taxonomy" id="1041768"/>
    <lineage>
        <taxon>Bacteria</taxon>
        <taxon>Pseudomonadati</taxon>
        <taxon>Verrucomicrobiota</taxon>
        <taxon>Methylacidimicrobium</taxon>
    </lineage>
</organism>
<proteinExistence type="predicted"/>
<name>A0A5E6MC42_9BACT</name>
<sequence length="93" mass="10423">MRSIVYAYPDGLPVELVEEKDSVVLRVGSNSYGPTDIIMRISGAPLHARREPPVNAGWLVREWMRRPECTEAERALANRFLGQSPTSGQANER</sequence>
<reference evidence="1 2" key="1">
    <citation type="submission" date="2019-09" db="EMBL/GenBank/DDBJ databases">
        <authorList>
            <person name="Cremers G."/>
        </authorList>
    </citation>
    <scope>NUCLEOTIDE SEQUENCE [LARGE SCALE GENOMIC DNA]</scope>
    <source>
        <strain evidence="1">4A</strain>
    </source>
</reference>
<protein>
    <submittedName>
        <fullName evidence="1">Uncharacterized protein</fullName>
    </submittedName>
</protein>
<gene>
    <name evidence="1" type="ORF">MAMT_01577</name>
</gene>
<accession>A0A5E6MC42</accession>